<feature type="binding site" evidence="3">
    <location>
        <position position="221"/>
    </location>
    <ligand>
        <name>Zn(2+)</name>
        <dbReference type="ChEBI" id="CHEBI:29105"/>
    </ligand>
</feature>
<evidence type="ECO:0000313" key="6">
    <source>
        <dbReference type="Proteomes" id="UP000748531"/>
    </source>
</evidence>
<feature type="domain" description="Deacetylase sirtuin-type" evidence="4">
    <location>
        <begin position="30"/>
        <end position="316"/>
    </location>
</feature>
<organism evidence="5 6">
    <name type="scientific">Paragonimus heterotremus</name>
    <dbReference type="NCBI Taxonomy" id="100268"/>
    <lineage>
        <taxon>Eukaryota</taxon>
        <taxon>Metazoa</taxon>
        <taxon>Spiralia</taxon>
        <taxon>Lophotrochozoa</taxon>
        <taxon>Platyhelminthes</taxon>
        <taxon>Trematoda</taxon>
        <taxon>Digenea</taxon>
        <taxon>Plagiorchiida</taxon>
        <taxon>Troglotremata</taxon>
        <taxon>Troglotrematidae</taxon>
        <taxon>Paragonimus</taxon>
    </lineage>
</organism>
<evidence type="ECO:0000256" key="2">
    <source>
        <dbReference type="ARBA" id="ARBA00023027"/>
    </source>
</evidence>
<keyword evidence="3" id="KW-0479">Metal-binding</keyword>
<dbReference type="AlphaFoldDB" id="A0A8J4SYL4"/>
<dbReference type="EMBL" id="LUCH01002300">
    <property type="protein sequence ID" value="KAF5401696.1"/>
    <property type="molecule type" value="Genomic_DNA"/>
</dbReference>
<evidence type="ECO:0000259" key="4">
    <source>
        <dbReference type="PROSITE" id="PS50305"/>
    </source>
</evidence>
<feature type="binding site" evidence="3">
    <location>
        <position position="165"/>
    </location>
    <ligand>
        <name>Zn(2+)</name>
        <dbReference type="ChEBI" id="CHEBI:29105"/>
    </ligand>
</feature>
<dbReference type="InterPro" id="IPR026591">
    <property type="entry name" value="Sirtuin_cat_small_dom_sf"/>
</dbReference>
<gene>
    <name evidence="5" type="ORF">PHET_04569</name>
</gene>
<feature type="binding site" evidence="3">
    <location>
        <position position="218"/>
    </location>
    <ligand>
        <name>Zn(2+)</name>
        <dbReference type="ChEBI" id="CHEBI:29105"/>
    </ligand>
</feature>
<sequence>MKPIPAPPEFTPNRKTPIRYFQMRFVPKSVPPNPLSIKRLAELVGASKQTLALTGAGMSTESGLPDYRSEGVGLYARTDRRPMEYQTFLRSEMSRKFYWARNFIAWPYFSQVEPNGGHYLLSHWALNNRLFGIITQNVDRLHHRAGPGRILELHGCSHRVICLKCGHKSERSELQKRFMELNPSWSKYGATKKELAIAPDGDVELPLDVVQNFKVPSCTQCLDGILKPDVTFFGENLPPAIKAEAAELVDQADLLLCLGTSLQTFSSFRLLLQANQLRIPIAIVNIGPTRADNMAGLIINSRIFSTLEQVDQLIDN</sequence>
<keyword evidence="2" id="KW-0520">NAD</keyword>
<keyword evidence="6" id="KW-1185">Reference proteome</keyword>
<dbReference type="GO" id="GO:0005759">
    <property type="term" value="C:mitochondrial matrix"/>
    <property type="evidence" value="ECO:0007669"/>
    <property type="project" value="TreeGrafter"/>
</dbReference>
<dbReference type="PANTHER" id="PTHR11085:SF10">
    <property type="entry name" value="NAD-DEPENDENT PROTEIN DEACYLASE SIRTUIN-5, MITOCHONDRIAL-RELATED"/>
    <property type="match status" value="1"/>
</dbReference>
<dbReference type="GO" id="GO:0017136">
    <property type="term" value="F:histone deacetylase activity, NAD-dependent"/>
    <property type="evidence" value="ECO:0007669"/>
    <property type="project" value="TreeGrafter"/>
</dbReference>
<dbReference type="InterPro" id="IPR003000">
    <property type="entry name" value="Sirtuin"/>
</dbReference>
<dbReference type="Pfam" id="PF02146">
    <property type="entry name" value="SIR2"/>
    <property type="match status" value="1"/>
</dbReference>
<protein>
    <submittedName>
        <fullName evidence="5">NAD-dependent protein deacylase</fullName>
    </submittedName>
</protein>
<dbReference type="InterPro" id="IPR050134">
    <property type="entry name" value="NAD-dep_sirtuin_deacylases"/>
</dbReference>
<proteinExistence type="predicted"/>
<dbReference type="Proteomes" id="UP000748531">
    <property type="component" value="Unassembled WGS sequence"/>
</dbReference>
<dbReference type="InterPro" id="IPR026590">
    <property type="entry name" value="Ssirtuin_cat_dom"/>
</dbReference>
<dbReference type="InterPro" id="IPR029035">
    <property type="entry name" value="DHS-like_NAD/FAD-binding_dom"/>
</dbReference>
<dbReference type="Gene3D" id="3.30.1600.10">
    <property type="entry name" value="SIR2/SIRT2 'Small Domain"/>
    <property type="match status" value="1"/>
</dbReference>
<name>A0A8J4SYL4_9TREM</name>
<dbReference type="PANTHER" id="PTHR11085">
    <property type="entry name" value="NAD-DEPENDENT PROTEIN DEACYLASE SIRTUIN-5, MITOCHONDRIAL-RELATED"/>
    <property type="match status" value="1"/>
</dbReference>
<evidence type="ECO:0000313" key="5">
    <source>
        <dbReference type="EMBL" id="KAF5401696.1"/>
    </source>
</evidence>
<dbReference type="GO" id="GO:0046872">
    <property type="term" value="F:metal ion binding"/>
    <property type="evidence" value="ECO:0007669"/>
    <property type="project" value="UniProtKB-KW"/>
</dbReference>
<dbReference type="OrthoDB" id="424302at2759"/>
<keyword evidence="1" id="KW-0808">Transferase</keyword>
<evidence type="ECO:0000256" key="3">
    <source>
        <dbReference type="PROSITE-ProRule" id="PRU00236"/>
    </source>
</evidence>
<dbReference type="SUPFAM" id="SSF52467">
    <property type="entry name" value="DHS-like NAD/FAD-binding domain"/>
    <property type="match status" value="1"/>
</dbReference>
<evidence type="ECO:0000256" key="1">
    <source>
        <dbReference type="ARBA" id="ARBA00022679"/>
    </source>
</evidence>
<feature type="active site" description="Proton acceptor" evidence="3">
    <location>
        <position position="154"/>
    </location>
</feature>
<dbReference type="PROSITE" id="PS50305">
    <property type="entry name" value="SIRTUIN"/>
    <property type="match status" value="1"/>
</dbReference>
<accession>A0A8J4SYL4</accession>
<dbReference type="Gene3D" id="3.40.50.1220">
    <property type="entry name" value="TPP-binding domain"/>
    <property type="match status" value="1"/>
</dbReference>
<dbReference type="GO" id="GO:0070403">
    <property type="term" value="F:NAD+ binding"/>
    <property type="evidence" value="ECO:0007669"/>
    <property type="project" value="InterPro"/>
</dbReference>
<feature type="binding site" evidence="3">
    <location>
        <position position="162"/>
    </location>
    <ligand>
        <name>Zn(2+)</name>
        <dbReference type="ChEBI" id="CHEBI:29105"/>
    </ligand>
</feature>
<keyword evidence="3" id="KW-0862">Zinc</keyword>
<comment type="caution">
    <text evidence="5">The sequence shown here is derived from an EMBL/GenBank/DDBJ whole genome shotgun (WGS) entry which is preliminary data.</text>
</comment>
<reference evidence="5" key="1">
    <citation type="submission" date="2019-05" db="EMBL/GenBank/DDBJ databases">
        <title>Annotation for the trematode Paragonimus heterotremus.</title>
        <authorList>
            <person name="Choi Y.-J."/>
        </authorList>
    </citation>
    <scope>NUCLEOTIDE SEQUENCE</scope>
    <source>
        <strain evidence="5">LC</strain>
    </source>
</reference>